<evidence type="ECO:0000256" key="7">
    <source>
        <dbReference type="ARBA" id="ARBA00022840"/>
    </source>
</evidence>
<evidence type="ECO:0000256" key="2">
    <source>
        <dbReference type="ARBA" id="ARBA00010912"/>
    </source>
</evidence>
<dbReference type="GO" id="GO:1990817">
    <property type="term" value="F:poly(A) RNA polymerase activity"/>
    <property type="evidence" value="ECO:0007669"/>
    <property type="project" value="UniProtKB-EC"/>
</dbReference>
<accession>A0ABD2LMG0</accession>
<evidence type="ECO:0000313" key="12">
    <source>
        <dbReference type="EMBL" id="KAL3116418.1"/>
    </source>
</evidence>
<dbReference type="EMBL" id="JBICBT010000358">
    <property type="protein sequence ID" value="KAL3116418.1"/>
    <property type="molecule type" value="Genomic_DNA"/>
</dbReference>
<dbReference type="AlphaFoldDB" id="A0ABD2LMG0"/>
<sequence length="905" mass="104853">MQFWLAKTMFKFNSVGAAKQLLDNFYVEYFSPETSDEMQEKLAHKIAIFTHIYLLQCKIDQNKDELEQMLSKNDDENVGKKRKEEEAETSKGKKKGDKKAQTVYAQISGQLSDLFQKAWQNEDELSLLCHLLELKNEIFKKLRLKIFGHCAKKPKCANVLEAQQTISENREQIAEWLLSDLLHYFPERQRLIGYFKKVLKRNEAEKMLRIRTKFADLIGMQRVVILWSAVYEQISFVVPSDGNAFLTLVFDEFFKDSAHYQEWATIFFADEYAKIGPEEKLKEHKESRMKMKRIVLDNLMADWQSYLGSFWTLEKMIQEAIEFNPKKENSYKFWKLKQIITDIHDMQSGGCGMKNSTMMLWEDAPDNANRVLLFNALAICIKKAIAEYDAKSMNTNLDKLKELGEKTSQNMLKCMARLSSKNRQIKDQFLAKLYLDKITKLIEEDAISEQLEKALREKNELLYELMGSEDVDKLEQLYKCRNGENSEKNSEQNSERSKKNWSENLDAFFALNLTDEISEINESEGQQSNLNNESEWSSEKNSSEIWEQNLAEENAKKIRDEILGLKTETNLWTETDQYRKGKSKKLKKIYKMEDKMGKSEEENSSKKDKQNLNSNGEIEGQTSKKLANLHSINVTLISGRVKLIKFETKLTDVDLSFVPAPKSFVNLLNADFKSDEIVKEIKFESALYALAGFRSANHLLRIVLYQHIFTSLLKIVKIWARNRLIDSSIFGYLNGTALSVMAAKICVIYPNAPLLFLCQQFFALYSKWDWQNVPVLLEEVSSVSLNSLVKHWPPKVVAHSMTVITPKFPEQNATHTVNKNTREIIVEQLQIEYFRHFAIIVCSSTVFNIYVTKCGFQKSKIRQNLLGWAESEEVAKKVKRYQAIPSFEQKMLCADKNEASSAKSV</sequence>
<comment type="similarity">
    <text evidence="2">Belongs to the poly(A) polymerase family.</text>
</comment>
<name>A0ABD2LMG0_9BILA</name>
<evidence type="ECO:0000256" key="6">
    <source>
        <dbReference type="ARBA" id="ARBA00022741"/>
    </source>
</evidence>
<feature type="region of interest" description="Disordered" evidence="10">
    <location>
        <begin position="70"/>
        <end position="97"/>
    </location>
</feature>
<comment type="caution">
    <text evidence="12">The sequence shown here is derived from an EMBL/GenBank/DDBJ whole genome shotgun (WGS) entry which is preliminary data.</text>
</comment>
<evidence type="ECO:0000256" key="9">
    <source>
        <dbReference type="ARBA" id="ARBA00048830"/>
    </source>
</evidence>
<feature type="domain" description="Poly(A) polymerase central" evidence="11">
    <location>
        <begin position="709"/>
        <end position="831"/>
    </location>
</feature>
<reference evidence="12 13" key="1">
    <citation type="submission" date="2024-10" db="EMBL/GenBank/DDBJ databases">
        <authorList>
            <person name="Kim D."/>
        </authorList>
    </citation>
    <scope>NUCLEOTIDE SEQUENCE [LARGE SCALE GENOMIC DNA]</scope>
    <source>
        <strain evidence="12">BH-2024</strain>
    </source>
</reference>
<feature type="region of interest" description="Disordered" evidence="10">
    <location>
        <begin position="522"/>
        <end position="544"/>
    </location>
</feature>
<comment type="catalytic activity">
    <reaction evidence="9">
        <text>RNA(n) + ATP = RNA(n)-3'-adenine ribonucleotide + diphosphate</text>
        <dbReference type="Rhea" id="RHEA:11332"/>
        <dbReference type="Rhea" id="RHEA-COMP:14527"/>
        <dbReference type="Rhea" id="RHEA-COMP:17347"/>
        <dbReference type="ChEBI" id="CHEBI:30616"/>
        <dbReference type="ChEBI" id="CHEBI:33019"/>
        <dbReference type="ChEBI" id="CHEBI:140395"/>
        <dbReference type="ChEBI" id="CHEBI:173115"/>
        <dbReference type="EC" id="2.7.7.19"/>
    </reaction>
</comment>
<evidence type="ECO:0000256" key="5">
    <source>
        <dbReference type="ARBA" id="ARBA00022679"/>
    </source>
</evidence>
<keyword evidence="6" id="KW-0547">Nucleotide-binding</keyword>
<comment type="subcellular location">
    <subcellularLocation>
        <location evidence="1">Nucleus</location>
    </subcellularLocation>
</comment>
<dbReference type="PANTHER" id="PTHR10682">
    <property type="entry name" value="POLY A POLYMERASE"/>
    <property type="match status" value="1"/>
</dbReference>
<dbReference type="Gene3D" id="3.30.460.10">
    <property type="entry name" value="Beta Polymerase, domain 2"/>
    <property type="match status" value="1"/>
</dbReference>
<dbReference type="Pfam" id="PF04928">
    <property type="entry name" value="PAP_central"/>
    <property type="match status" value="1"/>
</dbReference>
<evidence type="ECO:0000256" key="8">
    <source>
        <dbReference type="ARBA" id="ARBA00023242"/>
    </source>
</evidence>
<evidence type="ECO:0000313" key="13">
    <source>
        <dbReference type="Proteomes" id="UP001620626"/>
    </source>
</evidence>
<keyword evidence="8" id="KW-0539">Nucleus</keyword>
<keyword evidence="5" id="KW-0808">Transferase</keyword>
<dbReference type="Gene3D" id="1.10.1410.10">
    <property type="match status" value="1"/>
</dbReference>
<evidence type="ECO:0000256" key="4">
    <source>
        <dbReference type="ARBA" id="ARBA00022664"/>
    </source>
</evidence>
<keyword evidence="7" id="KW-0067">ATP-binding</keyword>
<dbReference type="GO" id="GO:0005634">
    <property type="term" value="C:nucleus"/>
    <property type="evidence" value="ECO:0007669"/>
    <property type="project" value="UniProtKB-SubCell"/>
</dbReference>
<dbReference type="GO" id="GO:0005524">
    <property type="term" value="F:ATP binding"/>
    <property type="evidence" value="ECO:0007669"/>
    <property type="project" value="UniProtKB-KW"/>
</dbReference>
<evidence type="ECO:0000259" key="11">
    <source>
        <dbReference type="Pfam" id="PF04928"/>
    </source>
</evidence>
<dbReference type="InterPro" id="IPR043519">
    <property type="entry name" value="NT_sf"/>
</dbReference>
<feature type="compositionally biased region" description="Basic and acidic residues" evidence="10">
    <location>
        <begin position="70"/>
        <end position="91"/>
    </location>
</feature>
<gene>
    <name evidence="12" type="ORF">niasHT_006865</name>
</gene>
<organism evidence="12 13">
    <name type="scientific">Heterodera trifolii</name>
    <dbReference type="NCBI Taxonomy" id="157864"/>
    <lineage>
        <taxon>Eukaryota</taxon>
        <taxon>Metazoa</taxon>
        <taxon>Ecdysozoa</taxon>
        <taxon>Nematoda</taxon>
        <taxon>Chromadorea</taxon>
        <taxon>Rhabditida</taxon>
        <taxon>Tylenchina</taxon>
        <taxon>Tylenchomorpha</taxon>
        <taxon>Tylenchoidea</taxon>
        <taxon>Heteroderidae</taxon>
        <taxon>Heteroderinae</taxon>
        <taxon>Heterodera</taxon>
    </lineage>
</organism>
<keyword evidence="13" id="KW-1185">Reference proteome</keyword>
<protein>
    <recommendedName>
        <fullName evidence="3">polynucleotide adenylyltransferase</fullName>
        <ecNumber evidence="3">2.7.7.19</ecNumber>
    </recommendedName>
</protein>
<evidence type="ECO:0000256" key="10">
    <source>
        <dbReference type="SAM" id="MobiDB-lite"/>
    </source>
</evidence>
<keyword evidence="4" id="KW-0507">mRNA processing</keyword>
<dbReference type="EC" id="2.7.7.19" evidence="3"/>
<dbReference type="InterPro" id="IPR007012">
    <property type="entry name" value="PolA_pol_cen_dom"/>
</dbReference>
<evidence type="ECO:0000256" key="1">
    <source>
        <dbReference type="ARBA" id="ARBA00004123"/>
    </source>
</evidence>
<dbReference type="SUPFAM" id="SSF81631">
    <property type="entry name" value="PAP/OAS1 substrate-binding domain"/>
    <property type="match status" value="1"/>
</dbReference>
<dbReference type="Proteomes" id="UP001620626">
    <property type="component" value="Unassembled WGS sequence"/>
</dbReference>
<feature type="compositionally biased region" description="Basic and acidic residues" evidence="10">
    <location>
        <begin position="594"/>
        <end position="610"/>
    </location>
</feature>
<feature type="region of interest" description="Disordered" evidence="10">
    <location>
        <begin position="594"/>
        <end position="619"/>
    </location>
</feature>
<evidence type="ECO:0000256" key="3">
    <source>
        <dbReference type="ARBA" id="ARBA00012388"/>
    </source>
</evidence>
<dbReference type="GO" id="GO:0006397">
    <property type="term" value="P:mRNA processing"/>
    <property type="evidence" value="ECO:0007669"/>
    <property type="project" value="UniProtKB-KW"/>
</dbReference>
<dbReference type="PANTHER" id="PTHR10682:SF10">
    <property type="entry name" value="POLYNUCLEOTIDE ADENYLYLTRANSFERASE"/>
    <property type="match status" value="1"/>
</dbReference>
<proteinExistence type="inferred from homology"/>